<sequence length="357" mass="38053">MQSHPPATVRHDAAALRSMARAMFERAGMPADRAADVADILVEGDLMGHDTHGLQLLPTYLAEIESGSMAVKEDYEVLANRAAVATWDGKRLPGPWLTLRAMQSAMARARDYGTGTVTIRRAHHIACLAAYLERATREGFVMLLYSSAPAAMTVAPFGGTRPVFSPSPVAAGFPTPDGPVLIDVSTSVTTVGLTTRLYKEGKRLPHQWLIDENGNASDDPAVMFAPHAGSILPLGGLDAGHKGYALSLMVEALTAGLSGHGRDDPGKRWGNTVFLQILDPSAFAGEEAFAGQMGWIARACTDNPPRPGVDRVRLPGQGALERKARQLRDGVALNPAILPQIQPWLDKFGMTAPAPLA</sequence>
<keyword evidence="2" id="KW-0560">Oxidoreductase</keyword>
<evidence type="ECO:0000313" key="4">
    <source>
        <dbReference type="Proteomes" id="UP000397656"/>
    </source>
</evidence>
<dbReference type="AlphaFoldDB" id="A0A643G398"/>
<gene>
    <name evidence="3" type="ORF">F7R26_028435</name>
</gene>
<accession>A0A643G398</accession>
<dbReference type="EMBL" id="CP062804">
    <property type="protein sequence ID" value="QOT78738.1"/>
    <property type="molecule type" value="Genomic_DNA"/>
</dbReference>
<dbReference type="GO" id="GO:0016491">
    <property type="term" value="F:oxidoreductase activity"/>
    <property type="evidence" value="ECO:0007669"/>
    <property type="project" value="UniProtKB-KW"/>
</dbReference>
<dbReference type="Gene3D" id="1.10.1530.10">
    <property type="match status" value="1"/>
</dbReference>
<dbReference type="Pfam" id="PF02615">
    <property type="entry name" value="Ldh_2"/>
    <property type="match status" value="1"/>
</dbReference>
<dbReference type="GeneID" id="98404881"/>
<evidence type="ECO:0000256" key="1">
    <source>
        <dbReference type="ARBA" id="ARBA00006056"/>
    </source>
</evidence>
<dbReference type="Gene3D" id="3.30.1370.60">
    <property type="entry name" value="Hypothetical oxidoreductase yiak, domain 2"/>
    <property type="match status" value="1"/>
</dbReference>
<name>A0A643G398_9BURK</name>
<evidence type="ECO:0000313" key="3">
    <source>
        <dbReference type="EMBL" id="QOT78738.1"/>
    </source>
</evidence>
<dbReference type="Proteomes" id="UP000397656">
    <property type="component" value="Chromosome 2"/>
</dbReference>
<dbReference type="PANTHER" id="PTHR11091">
    <property type="entry name" value="OXIDOREDUCTASE-RELATED"/>
    <property type="match status" value="1"/>
</dbReference>
<evidence type="ECO:0000256" key="2">
    <source>
        <dbReference type="ARBA" id="ARBA00023002"/>
    </source>
</evidence>
<dbReference type="InterPro" id="IPR036111">
    <property type="entry name" value="Mal/L-sulfo/L-lacto_DH-like_sf"/>
</dbReference>
<reference evidence="3 4" key="1">
    <citation type="submission" date="2020-10" db="EMBL/GenBank/DDBJ databases">
        <title>Complete genome sequence of Cupriavidus basilensis CCUG 49340T.</title>
        <authorList>
            <person name="Salva-Serra F."/>
            <person name="Donoso R.A."/>
            <person name="Cho K.H."/>
            <person name="Yoo J.A."/>
            <person name="Lee K."/>
            <person name="Yoon S.-H."/>
            <person name="Perez-Pantoja D."/>
            <person name="Moore E.R.B."/>
        </authorList>
    </citation>
    <scope>NUCLEOTIDE SEQUENCE [LARGE SCALE GENOMIC DNA]</scope>
    <source>
        <strain evidence="4">CCUG 49340</strain>
    </source>
</reference>
<dbReference type="InterPro" id="IPR043143">
    <property type="entry name" value="Mal/L-sulf/L-lact_DH-like_NADP"/>
</dbReference>
<organism evidence="3 4">
    <name type="scientific">Cupriavidus basilensis</name>
    <dbReference type="NCBI Taxonomy" id="68895"/>
    <lineage>
        <taxon>Bacteria</taxon>
        <taxon>Pseudomonadati</taxon>
        <taxon>Pseudomonadota</taxon>
        <taxon>Betaproteobacteria</taxon>
        <taxon>Burkholderiales</taxon>
        <taxon>Burkholderiaceae</taxon>
        <taxon>Cupriavidus</taxon>
    </lineage>
</organism>
<proteinExistence type="inferred from homology"/>
<dbReference type="RefSeq" id="WP_150984504.1">
    <property type="nucleotide sequence ID" value="NZ_CP062804.1"/>
</dbReference>
<comment type="similarity">
    <text evidence="1">Belongs to the LDH2/MDH2 oxidoreductase family.</text>
</comment>
<dbReference type="InterPro" id="IPR043144">
    <property type="entry name" value="Mal/L-sulf/L-lact_DH-like_ah"/>
</dbReference>
<protein>
    <submittedName>
        <fullName evidence="3">Ldh family oxidoreductase</fullName>
    </submittedName>
</protein>
<dbReference type="PANTHER" id="PTHR11091:SF0">
    <property type="entry name" value="MALATE DEHYDROGENASE"/>
    <property type="match status" value="1"/>
</dbReference>
<dbReference type="SUPFAM" id="SSF89733">
    <property type="entry name" value="L-sulfolactate dehydrogenase-like"/>
    <property type="match status" value="1"/>
</dbReference>
<dbReference type="InterPro" id="IPR003767">
    <property type="entry name" value="Malate/L-lactate_DH-like"/>
</dbReference>